<evidence type="ECO:0000313" key="2">
    <source>
        <dbReference type="Proteomes" id="UP000271162"/>
    </source>
</evidence>
<evidence type="ECO:0000313" key="3">
    <source>
        <dbReference type="WBParaSite" id="NBR_0001542301-mRNA-1"/>
    </source>
</evidence>
<dbReference type="EMBL" id="UYSL01021732">
    <property type="protein sequence ID" value="VDL79018.1"/>
    <property type="molecule type" value="Genomic_DNA"/>
</dbReference>
<reference evidence="3" key="1">
    <citation type="submission" date="2017-02" db="UniProtKB">
        <authorList>
            <consortium name="WormBaseParasite"/>
        </authorList>
    </citation>
    <scope>IDENTIFICATION</scope>
</reference>
<name>A0A0N4YFA1_NIPBR</name>
<evidence type="ECO:0000313" key="1">
    <source>
        <dbReference type="EMBL" id="VDL79018.1"/>
    </source>
</evidence>
<proteinExistence type="predicted"/>
<dbReference type="Proteomes" id="UP000271162">
    <property type="component" value="Unassembled WGS sequence"/>
</dbReference>
<dbReference type="AlphaFoldDB" id="A0A0N4YFA1"/>
<reference evidence="1 2" key="2">
    <citation type="submission" date="2018-11" db="EMBL/GenBank/DDBJ databases">
        <authorList>
            <consortium name="Pathogen Informatics"/>
        </authorList>
    </citation>
    <scope>NUCLEOTIDE SEQUENCE [LARGE SCALE GENOMIC DNA]</scope>
</reference>
<sequence length="70" mass="7916">MTSWRTSELVELRCGNLCAVPMATQVPAPKLKNTSPKPWDIVDSQTFLNPCLNVETARLKLRGWKADWDS</sequence>
<protein>
    <submittedName>
        <fullName evidence="1 3">Uncharacterized protein</fullName>
    </submittedName>
</protein>
<gene>
    <name evidence="1" type="ORF">NBR_LOCUS15424</name>
</gene>
<organism evidence="3">
    <name type="scientific">Nippostrongylus brasiliensis</name>
    <name type="common">Rat hookworm</name>
    <dbReference type="NCBI Taxonomy" id="27835"/>
    <lineage>
        <taxon>Eukaryota</taxon>
        <taxon>Metazoa</taxon>
        <taxon>Ecdysozoa</taxon>
        <taxon>Nematoda</taxon>
        <taxon>Chromadorea</taxon>
        <taxon>Rhabditida</taxon>
        <taxon>Rhabditina</taxon>
        <taxon>Rhabditomorpha</taxon>
        <taxon>Strongyloidea</taxon>
        <taxon>Heligmosomidae</taxon>
        <taxon>Nippostrongylus</taxon>
    </lineage>
</organism>
<dbReference type="WBParaSite" id="NBR_0001542301-mRNA-1">
    <property type="protein sequence ID" value="NBR_0001542301-mRNA-1"/>
    <property type="gene ID" value="NBR_0001542301"/>
</dbReference>
<accession>A0A0N4YFA1</accession>
<keyword evidence="2" id="KW-1185">Reference proteome</keyword>